<reference evidence="1 2" key="1">
    <citation type="submission" date="2024-04" db="EMBL/GenBank/DDBJ databases">
        <title>Tritrichomonas musculus Genome.</title>
        <authorList>
            <person name="Alves-Ferreira E."/>
            <person name="Grigg M."/>
            <person name="Lorenzi H."/>
            <person name="Galac M."/>
        </authorList>
    </citation>
    <scope>NUCLEOTIDE SEQUENCE [LARGE SCALE GENOMIC DNA]</scope>
    <source>
        <strain evidence="1 2">EAF2021</strain>
    </source>
</reference>
<organism evidence="1 2">
    <name type="scientific">Tritrichomonas musculus</name>
    <dbReference type="NCBI Taxonomy" id="1915356"/>
    <lineage>
        <taxon>Eukaryota</taxon>
        <taxon>Metamonada</taxon>
        <taxon>Parabasalia</taxon>
        <taxon>Tritrichomonadida</taxon>
        <taxon>Tritrichomonadidae</taxon>
        <taxon>Tritrichomonas</taxon>
    </lineage>
</organism>
<sequence>MFKFAFWPELKARRLNITDMESTGDWALESDEIGGIREYSTKQGSSKSLTIEAPKLWVYGTPDPGHGRMRISFNTIDQVVDTKGDRKDGKLLWHHIYKDLL</sequence>
<dbReference type="EMBL" id="JAPFFF010000033">
    <property type="protein sequence ID" value="KAK8844322.1"/>
    <property type="molecule type" value="Genomic_DNA"/>
</dbReference>
<proteinExistence type="predicted"/>
<evidence type="ECO:0000313" key="2">
    <source>
        <dbReference type="Proteomes" id="UP001470230"/>
    </source>
</evidence>
<protein>
    <recommendedName>
        <fullName evidence="3">Lipocalin-like domain-containing protein</fullName>
    </recommendedName>
</protein>
<evidence type="ECO:0000313" key="1">
    <source>
        <dbReference type="EMBL" id="KAK8844322.1"/>
    </source>
</evidence>
<keyword evidence="2" id="KW-1185">Reference proteome</keyword>
<gene>
    <name evidence="1" type="ORF">M9Y10_024536</name>
</gene>
<dbReference type="Proteomes" id="UP001470230">
    <property type="component" value="Unassembled WGS sequence"/>
</dbReference>
<accession>A0ABR2HC96</accession>
<evidence type="ECO:0008006" key="3">
    <source>
        <dbReference type="Google" id="ProtNLM"/>
    </source>
</evidence>
<comment type="caution">
    <text evidence="1">The sequence shown here is derived from an EMBL/GenBank/DDBJ whole genome shotgun (WGS) entry which is preliminary data.</text>
</comment>
<name>A0ABR2HC96_9EUKA</name>